<protein>
    <submittedName>
        <fullName evidence="2">Nuclear transport factor 2 family protein</fullName>
    </submittedName>
</protein>
<dbReference type="InterPro" id="IPR032710">
    <property type="entry name" value="NTF2-like_dom_sf"/>
</dbReference>
<organism evidence="2 3">
    <name type="scientific">Frankia nepalensis</name>
    <dbReference type="NCBI Taxonomy" id="1836974"/>
    <lineage>
        <taxon>Bacteria</taxon>
        <taxon>Bacillati</taxon>
        <taxon>Actinomycetota</taxon>
        <taxon>Actinomycetes</taxon>
        <taxon>Frankiales</taxon>
        <taxon>Frankiaceae</taxon>
        <taxon>Frankia</taxon>
    </lineage>
</organism>
<dbReference type="PANTHER" id="PTHR38436:SF1">
    <property type="entry name" value="ESTER CYCLASE"/>
    <property type="match status" value="1"/>
</dbReference>
<sequence>MGAALDTVRRVLAAFDAGDEAALRELLDDDLVLEAPGGVVARGRDAAAGYVAGFVAAFGELAAETHVLAEQDDMVVEEYTLTITHTGPYVTAHGERVEPTGARVSLRVAEVYRVRAGRLVENRVYFDEPVLLDRLRASRP</sequence>
<reference evidence="2" key="1">
    <citation type="submission" date="2020-12" db="EMBL/GenBank/DDBJ databases">
        <title>Genomic characterization of non-nitrogen-fixing Frankia strains.</title>
        <authorList>
            <person name="Carlos-Shanley C."/>
            <person name="Guerra T."/>
            <person name="Hahn D."/>
        </authorList>
    </citation>
    <scope>NUCLEOTIDE SEQUENCE</scope>
    <source>
        <strain evidence="2">CN6</strain>
    </source>
</reference>
<gene>
    <name evidence="2" type="ORF">I7412_04780</name>
</gene>
<proteinExistence type="predicted"/>
<dbReference type="RefSeq" id="WP_203007381.1">
    <property type="nucleotide sequence ID" value="NZ_JADWYU010000168.1"/>
</dbReference>
<dbReference type="InterPro" id="IPR009959">
    <property type="entry name" value="Cyclase_SnoaL-like"/>
</dbReference>
<keyword evidence="3" id="KW-1185">Reference proteome</keyword>
<evidence type="ECO:0000313" key="3">
    <source>
        <dbReference type="Proteomes" id="UP000604475"/>
    </source>
</evidence>
<dbReference type="AlphaFoldDB" id="A0A937RHJ2"/>
<dbReference type="Proteomes" id="UP000604475">
    <property type="component" value="Unassembled WGS sequence"/>
</dbReference>
<dbReference type="SUPFAM" id="SSF54427">
    <property type="entry name" value="NTF2-like"/>
    <property type="match status" value="1"/>
</dbReference>
<comment type="caution">
    <text evidence="2">The sequence shown here is derived from an EMBL/GenBank/DDBJ whole genome shotgun (WGS) entry which is preliminary data.</text>
</comment>
<dbReference type="EMBL" id="JAEACQ010000137">
    <property type="protein sequence ID" value="MBL7626498.1"/>
    <property type="molecule type" value="Genomic_DNA"/>
</dbReference>
<evidence type="ECO:0000259" key="1">
    <source>
        <dbReference type="Pfam" id="PF12680"/>
    </source>
</evidence>
<feature type="domain" description="SnoaL-like" evidence="1">
    <location>
        <begin position="8"/>
        <end position="121"/>
    </location>
</feature>
<dbReference type="PANTHER" id="PTHR38436">
    <property type="entry name" value="POLYKETIDE CYCLASE SNOAL-LIKE DOMAIN"/>
    <property type="match status" value="1"/>
</dbReference>
<evidence type="ECO:0000313" key="2">
    <source>
        <dbReference type="EMBL" id="MBL7626498.1"/>
    </source>
</evidence>
<dbReference type="GO" id="GO:0030638">
    <property type="term" value="P:polyketide metabolic process"/>
    <property type="evidence" value="ECO:0007669"/>
    <property type="project" value="InterPro"/>
</dbReference>
<accession>A0A937RHJ2</accession>
<dbReference type="InterPro" id="IPR037401">
    <property type="entry name" value="SnoaL-like"/>
</dbReference>
<dbReference type="Gene3D" id="3.10.450.50">
    <property type="match status" value="1"/>
</dbReference>
<dbReference type="Pfam" id="PF12680">
    <property type="entry name" value="SnoaL_2"/>
    <property type="match status" value="1"/>
</dbReference>
<name>A0A937RHJ2_9ACTN</name>